<keyword evidence="1" id="KW-0812">Transmembrane</keyword>
<dbReference type="GeneID" id="82876372"/>
<protein>
    <recommendedName>
        <fullName evidence="4">DUF2812 domain-containing protein</fullName>
    </recommendedName>
</protein>
<sequence length="175" mass="19654">MTKKRMSSGLAFRPERELQVFREMALKGEHLSGTAMAGHGWEFTPGEKEDVIFDMTTEADADEEFFAMCKEAGWTHVLSLSDTHIFKAAPGTVALHTDDELEAEVLESRRNMFAKSSAVTAVIFIAVFLLISNVNWPNIIEVVLGVATIFVVVYTWLPLIGFQFKLIKARKKLEE</sequence>
<keyword evidence="1" id="KW-0472">Membrane</keyword>
<keyword evidence="1" id="KW-1133">Transmembrane helix</keyword>
<feature type="transmembrane region" description="Helical" evidence="1">
    <location>
        <begin position="142"/>
        <end position="162"/>
    </location>
</feature>
<dbReference type="EMBL" id="CAFW01000105">
    <property type="protein sequence ID" value="CCE56453.1"/>
    <property type="molecule type" value="Genomic_DNA"/>
</dbReference>
<dbReference type="InterPro" id="IPR021359">
    <property type="entry name" value="DUF2812"/>
</dbReference>
<evidence type="ECO:0008006" key="4">
    <source>
        <dbReference type="Google" id="ProtNLM"/>
    </source>
</evidence>
<evidence type="ECO:0000313" key="3">
    <source>
        <dbReference type="Proteomes" id="UP000004840"/>
    </source>
</evidence>
<gene>
    <name evidence="2" type="ORF">CCAS_15070</name>
</gene>
<accession>G7I1Y8</accession>
<name>G7I1Y8_9CORY</name>
<proteinExistence type="predicted"/>
<dbReference type="AlphaFoldDB" id="G7I1Y8"/>
<reference evidence="2 3" key="1">
    <citation type="journal article" date="2012" name="J. Bacteriol.">
        <title>Genome Sequence of Corynebacterium casei UCMA 3821, Isolated from a Smear-Ripened Cheese.</title>
        <authorList>
            <person name="Monnet C."/>
            <person name="Loux V."/>
            <person name="Bento P."/>
            <person name="Gibrat J.F."/>
            <person name="Straub C."/>
            <person name="Bonnarme P."/>
            <person name="Landaud S."/>
            <person name="Irlinger F."/>
        </authorList>
    </citation>
    <scope>NUCLEOTIDE SEQUENCE [LARGE SCALE GENOMIC DNA]</scope>
    <source>
        <strain evidence="2 3">UCMA 3821</strain>
    </source>
</reference>
<comment type="caution">
    <text evidence="2">The sequence shown here is derived from an EMBL/GenBank/DDBJ whole genome shotgun (WGS) entry which is preliminary data.</text>
</comment>
<feature type="transmembrane region" description="Helical" evidence="1">
    <location>
        <begin position="118"/>
        <end position="136"/>
    </location>
</feature>
<dbReference type="Pfam" id="PF11193">
    <property type="entry name" value="DUF2812"/>
    <property type="match status" value="1"/>
</dbReference>
<dbReference type="RefSeq" id="WP_006823876.1">
    <property type="nucleotide sequence ID" value="NZ_CAFW01000105.1"/>
</dbReference>
<evidence type="ECO:0000313" key="2">
    <source>
        <dbReference type="EMBL" id="CCE56453.1"/>
    </source>
</evidence>
<evidence type="ECO:0000256" key="1">
    <source>
        <dbReference type="SAM" id="Phobius"/>
    </source>
</evidence>
<dbReference type="Proteomes" id="UP000004840">
    <property type="component" value="Unassembled WGS sequence"/>
</dbReference>
<organism evidence="2 3">
    <name type="scientific">Corynebacterium casei UCMA 3821</name>
    <dbReference type="NCBI Taxonomy" id="1110505"/>
    <lineage>
        <taxon>Bacteria</taxon>
        <taxon>Bacillati</taxon>
        <taxon>Actinomycetota</taxon>
        <taxon>Actinomycetes</taxon>
        <taxon>Mycobacteriales</taxon>
        <taxon>Corynebacteriaceae</taxon>
        <taxon>Corynebacterium</taxon>
    </lineage>
</organism>